<keyword evidence="2" id="KW-1185">Reference proteome</keyword>
<evidence type="ECO:0000313" key="1">
    <source>
        <dbReference type="EMBL" id="CAG9789605.1"/>
    </source>
</evidence>
<evidence type="ECO:0000313" key="2">
    <source>
        <dbReference type="Proteomes" id="UP001153714"/>
    </source>
</evidence>
<dbReference type="PANTHER" id="PTHR46114">
    <property type="entry name" value="APPLE DOMAIN-CONTAINING PROTEIN"/>
    <property type="match status" value="1"/>
</dbReference>
<evidence type="ECO:0008006" key="3">
    <source>
        <dbReference type="Google" id="ProtNLM"/>
    </source>
</evidence>
<protein>
    <recommendedName>
        <fullName evidence="3">Regulatory protein zeste</fullName>
    </recommendedName>
</protein>
<accession>A0A9N9WEG0</accession>
<dbReference type="PANTHER" id="PTHR46114:SF1">
    <property type="entry name" value="ZAD DOMAIN-CONTAINING PROTEIN"/>
    <property type="match status" value="1"/>
</dbReference>
<dbReference type="OrthoDB" id="6437871at2759"/>
<gene>
    <name evidence="1" type="ORF">DIATSA_LOCUS7324</name>
</gene>
<dbReference type="AlphaFoldDB" id="A0A9N9WEG0"/>
<organism evidence="1 2">
    <name type="scientific">Diatraea saccharalis</name>
    <name type="common">sugarcane borer</name>
    <dbReference type="NCBI Taxonomy" id="40085"/>
    <lineage>
        <taxon>Eukaryota</taxon>
        <taxon>Metazoa</taxon>
        <taxon>Ecdysozoa</taxon>
        <taxon>Arthropoda</taxon>
        <taxon>Hexapoda</taxon>
        <taxon>Insecta</taxon>
        <taxon>Pterygota</taxon>
        <taxon>Neoptera</taxon>
        <taxon>Endopterygota</taxon>
        <taxon>Lepidoptera</taxon>
        <taxon>Glossata</taxon>
        <taxon>Ditrysia</taxon>
        <taxon>Pyraloidea</taxon>
        <taxon>Crambidae</taxon>
        <taxon>Crambinae</taxon>
        <taxon>Diatraea</taxon>
    </lineage>
</organism>
<sequence length="220" mass="24890">MSSTYSPDQWRLFIDSSKISLKAVLLHNGNEFPSVPLAHGVHLEALLEFVERHRDLALGRVRFKEARALADRLWRECAELLNPLEPARTGKEWAKVWNHRKCRVRAKLVQINSSHSATGGGPSNALTLTPLEERIANIIRRDVGPLLNVRQDQFAHSQNPIIEDHNNYILLPPLPALPIPPPPGNNSHKERSIADYTRSTKPVNLRVSQKLDEQPLRMIA</sequence>
<proteinExistence type="predicted"/>
<dbReference type="Proteomes" id="UP001153714">
    <property type="component" value="Chromosome 20"/>
</dbReference>
<reference evidence="1" key="1">
    <citation type="submission" date="2021-12" db="EMBL/GenBank/DDBJ databases">
        <authorList>
            <person name="King R."/>
        </authorList>
    </citation>
    <scope>NUCLEOTIDE SEQUENCE</scope>
</reference>
<name>A0A9N9WEG0_9NEOP</name>
<dbReference type="EMBL" id="OU893351">
    <property type="protein sequence ID" value="CAG9789605.1"/>
    <property type="molecule type" value="Genomic_DNA"/>
</dbReference>
<reference evidence="1" key="2">
    <citation type="submission" date="2022-10" db="EMBL/GenBank/DDBJ databases">
        <authorList>
            <consortium name="ENA_rothamsted_submissions"/>
            <consortium name="culmorum"/>
            <person name="King R."/>
        </authorList>
    </citation>
    <scope>NUCLEOTIDE SEQUENCE</scope>
</reference>